<protein>
    <submittedName>
        <fullName evidence="1">Uncharacterized protein</fullName>
    </submittedName>
</protein>
<dbReference type="EMBL" id="DTFI01000161">
    <property type="protein sequence ID" value="HGI43968.1"/>
    <property type="molecule type" value="Genomic_DNA"/>
</dbReference>
<name>A0A7C4FEE4_THEPE</name>
<accession>A0A7C4FEE4</accession>
<sequence>MQHFLAALTVLARPVGSYPHLLLVIEEGVEVRTTFLKNLVASAGKRNVKVIFITQTLTPLIDIIDNFEFLLFDCDPSMRRALHAAIPNSKLKPGECWWVRRDGFAKKFYFKL</sequence>
<dbReference type="AlphaFoldDB" id="A0A7C4FEE4"/>
<reference evidence="1" key="1">
    <citation type="journal article" date="2020" name="mSystems">
        <title>Genome- and Community-Level Interaction Insights into Carbon Utilization and Element Cycling Functions of Hydrothermarchaeota in Hydrothermal Sediment.</title>
        <authorList>
            <person name="Zhou Z."/>
            <person name="Liu Y."/>
            <person name="Xu W."/>
            <person name="Pan J."/>
            <person name="Luo Z.H."/>
            <person name="Li M."/>
        </authorList>
    </citation>
    <scope>NUCLEOTIDE SEQUENCE [LARGE SCALE GENOMIC DNA]</scope>
    <source>
        <strain evidence="1">SpSt-735</strain>
    </source>
</reference>
<organism evidence="1">
    <name type="scientific">Thermofilum pendens</name>
    <dbReference type="NCBI Taxonomy" id="2269"/>
    <lineage>
        <taxon>Archaea</taxon>
        <taxon>Thermoproteota</taxon>
        <taxon>Thermoprotei</taxon>
        <taxon>Thermofilales</taxon>
        <taxon>Thermofilaceae</taxon>
        <taxon>Thermofilum</taxon>
    </lineage>
</organism>
<evidence type="ECO:0000313" key="1">
    <source>
        <dbReference type="EMBL" id="HGI43968.1"/>
    </source>
</evidence>
<proteinExistence type="predicted"/>
<comment type="caution">
    <text evidence="1">The sequence shown here is derived from an EMBL/GenBank/DDBJ whole genome shotgun (WGS) entry which is preliminary data.</text>
</comment>
<gene>
    <name evidence="1" type="ORF">ENV17_06255</name>
</gene>